<keyword evidence="4" id="KW-1185">Reference proteome</keyword>
<dbReference type="InterPro" id="IPR045010">
    <property type="entry name" value="MDR_fam"/>
</dbReference>
<keyword evidence="1" id="KW-0560">Oxidoreductase</keyword>
<feature type="domain" description="Oxidoreductase N-terminal" evidence="2">
    <location>
        <begin position="7"/>
        <end position="117"/>
    </location>
</feature>
<gene>
    <name evidence="3" type="ORF">CITCOLO1_LOCUS22071</name>
</gene>
<accession>A0ABP0ZA10</accession>
<evidence type="ECO:0000313" key="4">
    <source>
        <dbReference type="Proteomes" id="UP001642487"/>
    </source>
</evidence>
<dbReference type="Pfam" id="PF16884">
    <property type="entry name" value="ADH_N_2"/>
    <property type="match status" value="1"/>
</dbReference>
<dbReference type="InterPro" id="IPR011032">
    <property type="entry name" value="GroES-like_sf"/>
</dbReference>
<dbReference type="PANTHER" id="PTHR43205">
    <property type="entry name" value="PROSTAGLANDIN REDUCTASE"/>
    <property type="match status" value="1"/>
</dbReference>
<sequence length="149" mass="16520">MEEVKNKFITLKHHISRFPVDSDFELLSQILHLFTKPASAQIVLENLFVSIDPCQINRMKTHHSSHDTLFATNSIIPGYPITAHGVAEVVAADDPEFEKGDLVEGAIHWALYSVVKPGPTSPLNKLNTLGFPLINHLGTLINLDHPVII</sequence>
<name>A0ABP0ZA10_9ROSI</name>
<reference evidence="3 4" key="1">
    <citation type="submission" date="2024-03" db="EMBL/GenBank/DDBJ databases">
        <authorList>
            <person name="Gkanogiannis A."/>
            <person name="Becerra Lopez-Lavalle L."/>
        </authorList>
    </citation>
    <scope>NUCLEOTIDE SEQUENCE [LARGE SCALE GENOMIC DNA]</scope>
</reference>
<dbReference type="Gene3D" id="3.90.180.10">
    <property type="entry name" value="Medium-chain alcohol dehydrogenases, catalytic domain"/>
    <property type="match status" value="1"/>
</dbReference>
<proteinExistence type="predicted"/>
<dbReference type="PANTHER" id="PTHR43205:SF12">
    <property type="entry name" value="OS06G0602900 PROTEIN"/>
    <property type="match status" value="1"/>
</dbReference>
<protein>
    <recommendedName>
        <fullName evidence="2">Oxidoreductase N-terminal domain-containing protein</fullName>
    </recommendedName>
</protein>
<evidence type="ECO:0000259" key="2">
    <source>
        <dbReference type="Pfam" id="PF16884"/>
    </source>
</evidence>
<dbReference type="Proteomes" id="UP001642487">
    <property type="component" value="Chromosome 9"/>
</dbReference>
<evidence type="ECO:0000256" key="1">
    <source>
        <dbReference type="ARBA" id="ARBA00023002"/>
    </source>
</evidence>
<evidence type="ECO:0000313" key="3">
    <source>
        <dbReference type="EMBL" id="CAK9329599.1"/>
    </source>
</evidence>
<dbReference type="SUPFAM" id="SSF50129">
    <property type="entry name" value="GroES-like"/>
    <property type="match status" value="1"/>
</dbReference>
<dbReference type="EMBL" id="OZ021743">
    <property type="protein sequence ID" value="CAK9329599.1"/>
    <property type="molecule type" value="Genomic_DNA"/>
</dbReference>
<dbReference type="InterPro" id="IPR041694">
    <property type="entry name" value="ADH_N_2"/>
</dbReference>
<organism evidence="3 4">
    <name type="scientific">Citrullus colocynthis</name>
    <name type="common">colocynth</name>
    <dbReference type="NCBI Taxonomy" id="252529"/>
    <lineage>
        <taxon>Eukaryota</taxon>
        <taxon>Viridiplantae</taxon>
        <taxon>Streptophyta</taxon>
        <taxon>Embryophyta</taxon>
        <taxon>Tracheophyta</taxon>
        <taxon>Spermatophyta</taxon>
        <taxon>Magnoliopsida</taxon>
        <taxon>eudicotyledons</taxon>
        <taxon>Gunneridae</taxon>
        <taxon>Pentapetalae</taxon>
        <taxon>rosids</taxon>
        <taxon>fabids</taxon>
        <taxon>Cucurbitales</taxon>
        <taxon>Cucurbitaceae</taxon>
        <taxon>Benincaseae</taxon>
        <taxon>Citrullus</taxon>
    </lineage>
</organism>